<evidence type="ECO:0000313" key="1">
    <source>
        <dbReference type="EMBL" id="WAC02559.1"/>
    </source>
</evidence>
<dbReference type="KEGG" id="lnu:N7U66_02330"/>
<evidence type="ECO:0000313" key="2">
    <source>
        <dbReference type="Proteomes" id="UP001164705"/>
    </source>
</evidence>
<gene>
    <name evidence="1" type="ORF">N7U66_02330</name>
</gene>
<dbReference type="RefSeq" id="WP_267677156.1">
    <property type="nucleotide sequence ID" value="NZ_CP113088.1"/>
</dbReference>
<name>A0A9E8MX88_9FLAO</name>
<organism evidence="1 2">
    <name type="scientific">Lacinutrix neustonica</name>
    <dbReference type="NCBI Taxonomy" id="2980107"/>
    <lineage>
        <taxon>Bacteria</taxon>
        <taxon>Pseudomonadati</taxon>
        <taxon>Bacteroidota</taxon>
        <taxon>Flavobacteriia</taxon>
        <taxon>Flavobacteriales</taxon>
        <taxon>Flavobacteriaceae</taxon>
        <taxon>Lacinutrix</taxon>
    </lineage>
</organism>
<keyword evidence="2" id="KW-1185">Reference proteome</keyword>
<protein>
    <submittedName>
        <fullName evidence="1">Uncharacterized protein</fullName>
    </submittedName>
</protein>
<dbReference type="EMBL" id="CP113088">
    <property type="protein sequence ID" value="WAC02559.1"/>
    <property type="molecule type" value="Genomic_DNA"/>
</dbReference>
<dbReference type="Proteomes" id="UP001164705">
    <property type="component" value="Chromosome"/>
</dbReference>
<accession>A0A9E8MX88</accession>
<proteinExistence type="predicted"/>
<reference evidence="1" key="1">
    <citation type="submission" date="2022-11" db="EMBL/GenBank/DDBJ databases">
        <title>Lacinutrix neustonica HL-RS19T sp. nov., isolated from the surface microlayer sample of brackish Lake Shihwa.</title>
        <authorList>
            <person name="Choi J.Y."/>
            <person name="Hwang C.Y."/>
        </authorList>
    </citation>
    <scope>NUCLEOTIDE SEQUENCE</scope>
    <source>
        <strain evidence="1">HL-RS19</strain>
    </source>
</reference>
<dbReference type="AlphaFoldDB" id="A0A9E8MX88"/>
<sequence length="112" mass="13225">MMSLLFLPRRLYFNYADLDMPQPDYAYYCEYETDAGGVNNYNKNHLKLDYRLDGGSPGTPNHRRVLYNLMRSGEYFKFLDVSLDGFIYEIISPECGNCTWFSSNIKPDFWED</sequence>